<accession>A0ABT8CYJ5</accession>
<proteinExistence type="predicted"/>
<evidence type="ECO:0000313" key="1">
    <source>
        <dbReference type="EMBL" id="MDN3709640.1"/>
    </source>
</evidence>
<evidence type="ECO:0000313" key="2">
    <source>
        <dbReference type="Proteomes" id="UP001242368"/>
    </source>
</evidence>
<dbReference type="EMBL" id="JAUFQU010000048">
    <property type="protein sequence ID" value="MDN3709640.1"/>
    <property type="molecule type" value="Genomic_DNA"/>
</dbReference>
<comment type="caution">
    <text evidence="1">The sequence shown here is derived from an EMBL/GenBank/DDBJ whole genome shotgun (WGS) entry which is preliminary data.</text>
</comment>
<reference evidence="2" key="1">
    <citation type="journal article" date="2019" name="Int. J. Syst. Evol. Microbiol.">
        <title>The Global Catalogue of Microorganisms (GCM) 10K type strain sequencing project: providing services to taxonomists for standard genome sequencing and annotation.</title>
        <authorList>
            <consortium name="The Broad Institute Genomics Platform"/>
            <consortium name="The Broad Institute Genome Sequencing Center for Infectious Disease"/>
            <person name="Wu L."/>
            <person name="Ma J."/>
        </authorList>
    </citation>
    <scope>NUCLEOTIDE SEQUENCE [LARGE SCALE GENOMIC DNA]</scope>
    <source>
        <strain evidence="2">CECT 7184</strain>
    </source>
</reference>
<dbReference type="RefSeq" id="WP_290365156.1">
    <property type="nucleotide sequence ID" value="NZ_JAUFQU010000048.1"/>
</dbReference>
<keyword evidence="2" id="KW-1185">Reference proteome</keyword>
<protein>
    <submittedName>
        <fullName evidence="1">Uncharacterized protein</fullName>
    </submittedName>
</protein>
<name>A0ABT8CYJ5_9FLAO</name>
<sequence length="49" mass="5558">MINNKSHNILFKSMSLFGTTQVLRMICKVVAVKCASVFLDLWVLELSDL</sequence>
<gene>
    <name evidence="1" type="ORF">QW060_22015</name>
</gene>
<dbReference type="Proteomes" id="UP001242368">
    <property type="component" value="Unassembled WGS sequence"/>
</dbReference>
<organism evidence="1 2">
    <name type="scientific">Paenimyroides ceti</name>
    <dbReference type="NCBI Taxonomy" id="395087"/>
    <lineage>
        <taxon>Bacteria</taxon>
        <taxon>Pseudomonadati</taxon>
        <taxon>Bacteroidota</taxon>
        <taxon>Flavobacteriia</taxon>
        <taxon>Flavobacteriales</taxon>
        <taxon>Flavobacteriaceae</taxon>
        <taxon>Paenimyroides</taxon>
    </lineage>
</organism>